<proteinExistence type="predicted"/>
<name>I7KYB3_METBM</name>
<evidence type="ECO:0000313" key="2">
    <source>
        <dbReference type="Proteomes" id="UP000009007"/>
    </source>
</evidence>
<dbReference type="EMBL" id="HE964772">
    <property type="protein sequence ID" value="CCJ35620.1"/>
    <property type="molecule type" value="Genomic_DNA"/>
</dbReference>
<dbReference type="KEGG" id="mbg:BN140_0697"/>
<dbReference type="PATRIC" id="fig|1201294.9.peg.764"/>
<dbReference type="STRING" id="1201294.BN140_0697"/>
<dbReference type="Proteomes" id="UP000009007">
    <property type="component" value="Chromosome I"/>
</dbReference>
<sequence length="479" mass="54920">MRKCHTSFSECDYPDVRDLLSGAGYFHGLSEYSCHCMRKNSVYSREWDREYRGYFSHECEGIHIGGSMLKMALDRANIPQDEKEKILRIIEQLEAVSVDNSISRLSVSINDDKLGYVDLTPFIQVCDAFLKPPHWMRPPTYYITCAKPYIPETTLRYNRGETDEVNCVPYIKVNPVIGVCAQYAMRMALMILSPKAPTVPELISEAINTALSGGVERESGIGWHPDEIHHFFEISGYGVFRYSRSQLRCDNCGRLVSDIRMVPSIENIYAFVESGLPVIIGVRNTKYLPWWGDGDEAHALVAIGHTLDSNGRVDGIIVHDESMYPYQILKEPLMSGKTLEDVIFEAIAPVPREVTVEYQVARSLATQFFDLDEEDVIRPILTDSNQIKKWLGEGTRRRHLETYDLPSGVKEDYLSAYMDRYVWLFEIRKERDDKREYVGDVIVGAINPSILGFVMPKKRIYGFRDDSRKPHVKYFDDTV</sequence>
<dbReference type="AlphaFoldDB" id="I7KYB3"/>
<evidence type="ECO:0000313" key="1">
    <source>
        <dbReference type="EMBL" id="CCJ35620.1"/>
    </source>
</evidence>
<accession>I7KYB3</accession>
<dbReference type="HOGENOM" id="CLU_569397_0_0_2"/>
<gene>
    <name evidence="1" type="ordered locus">BN140_0697</name>
</gene>
<reference evidence="2" key="1">
    <citation type="journal article" date="2012" name="J. Bacteriol.">
        <title>Complete genome sequence of the hydrogenotrophic, methanogenic archaeon Methanoculleus bourgensis strain MS2T, isolated from a sewage sludge digester.</title>
        <authorList>
            <person name="Maus I."/>
            <person name="Wibberg D."/>
            <person name="Stantscheff R."/>
            <person name="Eikmeyer F.G."/>
            <person name="Seffner A."/>
            <person name="Boelter J."/>
            <person name="Szczepanowski R."/>
            <person name="Blom J."/>
            <person name="Jaenicke S."/>
            <person name="Konig H."/>
            <person name="Puhler A."/>
            <person name="Schluter A."/>
        </authorList>
    </citation>
    <scope>NUCLEOTIDE SEQUENCE [LARGE SCALE GENOMIC DNA]</scope>
    <source>
        <strain evidence="2">ATCC 43281 / DSM 3045 / OCM 15 / MS2</strain>
    </source>
</reference>
<protein>
    <submittedName>
        <fullName evidence="1">Uncharacterized protein</fullName>
    </submittedName>
</protein>
<keyword evidence="2" id="KW-1185">Reference proteome</keyword>
<organism evidence="1 2">
    <name type="scientific">Methanoculleus bourgensis (strain ATCC 43281 / DSM 3045 / OCM 15 / MS2)</name>
    <name type="common">Methanogenium bourgense</name>
    <dbReference type="NCBI Taxonomy" id="1201294"/>
    <lineage>
        <taxon>Archaea</taxon>
        <taxon>Methanobacteriati</taxon>
        <taxon>Methanobacteriota</taxon>
        <taxon>Stenosarchaea group</taxon>
        <taxon>Methanomicrobia</taxon>
        <taxon>Methanomicrobiales</taxon>
        <taxon>Methanomicrobiaceae</taxon>
        <taxon>Methanoculleus</taxon>
    </lineage>
</organism>